<proteinExistence type="predicted"/>
<evidence type="ECO:0000259" key="6">
    <source>
        <dbReference type="Pfam" id="PF02931"/>
    </source>
</evidence>
<feature type="domain" description="Neurotransmitter-gated ion-channel transmembrane" evidence="7">
    <location>
        <begin position="244"/>
        <end position="372"/>
    </location>
</feature>
<feature type="transmembrane region" description="Helical" evidence="5">
    <location>
        <begin position="269"/>
        <end position="287"/>
    </location>
</feature>
<dbReference type="InterPro" id="IPR006202">
    <property type="entry name" value="Neur_chan_lig-bd"/>
</dbReference>
<name>A0A9W3A2G6_BIOGL</name>
<organism evidence="8 9">
    <name type="scientific">Biomphalaria glabrata</name>
    <name type="common">Bloodfluke planorb</name>
    <name type="synonym">Freshwater snail</name>
    <dbReference type="NCBI Taxonomy" id="6526"/>
    <lineage>
        <taxon>Eukaryota</taxon>
        <taxon>Metazoa</taxon>
        <taxon>Spiralia</taxon>
        <taxon>Lophotrochozoa</taxon>
        <taxon>Mollusca</taxon>
        <taxon>Gastropoda</taxon>
        <taxon>Heterobranchia</taxon>
        <taxon>Euthyneura</taxon>
        <taxon>Panpulmonata</taxon>
        <taxon>Hygrophila</taxon>
        <taxon>Lymnaeoidea</taxon>
        <taxon>Planorbidae</taxon>
        <taxon>Biomphalaria</taxon>
    </lineage>
</organism>
<dbReference type="Pfam" id="PF02931">
    <property type="entry name" value="Neur_chan_LBD"/>
    <property type="match status" value="1"/>
</dbReference>
<dbReference type="CDD" id="cd18989">
    <property type="entry name" value="LGIC_ECD_cation"/>
    <property type="match status" value="1"/>
</dbReference>
<dbReference type="GO" id="GO:0016020">
    <property type="term" value="C:membrane"/>
    <property type="evidence" value="ECO:0007669"/>
    <property type="project" value="UniProtKB-SubCell"/>
</dbReference>
<evidence type="ECO:0000313" key="8">
    <source>
        <dbReference type="Proteomes" id="UP001165740"/>
    </source>
</evidence>
<dbReference type="OMA" id="NGCECRS"/>
<dbReference type="InterPro" id="IPR036734">
    <property type="entry name" value="Neur_chan_lig-bd_sf"/>
</dbReference>
<dbReference type="SUPFAM" id="SSF90112">
    <property type="entry name" value="Neurotransmitter-gated ion-channel transmembrane pore"/>
    <property type="match status" value="1"/>
</dbReference>
<feature type="transmembrane region" description="Helical" evidence="5">
    <location>
        <begin position="390"/>
        <end position="409"/>
    </location>
</feature>
<evidence type="ECO:0000259" key="7">
    <source>
        <dbReference type="Pfam" id="PF02932"/>
    </source>
</evidence>
<dbReference type="Gene3D" id="1.20.58.390">
    <property type="entry name" value="Neurotransmitter-gated ion-channel transmembrane domain"/>
    <property type="match status" value="1"/>
</dbReference>
<evidence type="ECO:0000256" key="5">
    <source>
        <dbReference type="SAM" id="Phobius"/>
    </source>
</evidence>
<sequence>MLGWVSTIYFTSELIFMNTAYSYNGSNIDAYASLRKDILSRVAVVNRVPPEIVDSARNFNMTYNLLLFDVMDIDQVRQLMTICMSMKVEWPQQYLAWDPSIYNNITKVNIETQFLWTPYIVIVVGFGERLHLDFPEWAYVTSTGDVKFHFETYVTFRCGIDFRKYPFDIQICRLGFMAFVDFWDTVNITYFIKKYNLDLAPYITNGEWRLISYDGKSRGDANNQSFPIYSIKVQRRPEYYILMIIAPLILTSAMMSLVFLIPPGGGEKISFFVTLFTSLTIFSSFVGNVMPRNLSSTPYLILLLIGVFVQGLLANLATLFVVNMYHKEKKQTNGCECRSSRKRGKVTPLVTVSEQQRLSQDLQSELENTTMKSKLAPNNFCLTSNQWDKLFFFLFTFMEVVLLGALFGATDWLSDAPTIGL</sequence>
<evidence type="ECO:0000256" key="1">
    <source>
        <dbReference type="ARBA" id="ARBA00004141"/>
    </source>
</evidence>
<dbReference type="OrthoDB" id="6067821at2759"/>
<dbReference type="Proteomes" id="UP001165740">
    <property type="component" value="Chromosome 4"/>
</dbReference>
<evidence type="ECO:0000256" key="2">
    <source>
        <dbReference type="ARBA" id="ARBA00022692"/>
    </source>
</evidence>
<reference evidence="9" key="1">
    <citation type="submission" date="2025-08" db="UniProtKB">
        <authorList>
            <consortium name="RefSeq"/>
        </authorList>
    </citation>
    <scope>IDENTIFICATION</scope>
</reference>
<keyword evidence="4 5" id="KW-0472">Membrane</keyword>
<protein>
    <submittedName>
        <fullName evidence="9">Neuronal acetylcholine receptor subunit alpha-7-like</fullName>
    </submittedName>
</protein>
<evidence type="ECO:0000256" key="4">
    <source>
        <dbReference type="ARBA" id="ARBA00023136"/>
    </source>
</evidence>
<evidence type="ECO:0000313" key="9">
    <source>
        <dbReference type="RefSeq" id="XP_055881432.1"/>
    </source>
</evidence>
<keyword evidence="2 5" id="KW-0812">Transmembrane</keyword>
<dbReference type="GeneID" id="106061253"/>
<dbReference type="InterPro" id="IPR036719">
    <property type="entry name" value="Neuro-gated_channel_TM_sf"/>
</dbReference>
<accession>A0A9W3A2G6</accession>
<dbReference type="PROSITE" id="PS00236">
    <property type="entry name" value="NEUROTR_ION_CHANNEL"/>
    <property type="match status" value="1"/>
</dbReference>
<dbReference type="InterPro" id="IPR006201">
    <property type="entry name" value="Neur_channel"/>
</dbReference>
<dbReference type="AlphaFoldDB" id="A0A9W3A2G6"/>
<dbReference type="SUPFAM" id="SSF63712">
    <property type="entry name" value="Nicotinic receptor ligand binding domain-like"/>
    <property type="match status" value="1"/>
</dbReference>
<keyword evidence="8" id="KW-1185">Reference proteome</keyword>
<dbReference type="InterPro" id="IPR038050">
    <property type="entry name" value="Neuro_actylchol_rec"/>
</dbReference>
<feature type="transmembrane region" description="Helical" evidence="5">
    <location>
        <begin position="299"/>
        <end position="322"/>
    </location>
</feature>
<dbReference type="GO" id="GO:0004888">
    <property type="term" value="F:transmembrane signaling receptor activity"/>
    <property type="evidence" value="ECO:0007669"/>
    <property type="project" value="InterPro"/>
</dbReference>
<dbReference type="Gene3D" id="2.70.170.10">
    <property type="entry name" value="Neurotransmitter-gated ion-channel ligand-binding domain"/>
    <property type="match status" value="1"/>
</dbReference>
<dbReference type="RefSeq" id="XP_055881432.1">
    <property type="nucleotide sequence ID" value="XM_056025457.1"/>
</dbReference>
<dbReference type="PANTHER" id="PTHR18945">
    <property type="entry name" value="NEUROTRANSMITTER GATED ION CHANNEL"/>
    <property type="match status" value="1"/>
</dbReference>
<comment type="subcellular location">
    <subcellularLocation>
        <location evidence="1">Membrane</location>
        <topology evidence="1">Multi-pass membrane protein</topology>
    </subcellularLocation>
</comment>
<feature type="transmembrane region" description="Helical" evidence="5">
    <location>
        <begin position="239"/>
        <end position="262"/>
    </location>
</feature>
<dbReference type="InterPro" id="IPR006029">
    <property type="entry name" value="Neurotrans-gated_channel_TM"/>
</dbReference>
<dbReference type="GO" id="GO:0005230">
    <property type="term" value="F:extracellular ligand-gated monoatomic ion channel activity"/>
    <property type="evidence" value="ECO:0007669"/>
    <property type="project" value="InterPro"/>
</dbReference>
<dbReference type="CDD" id="cd19051">
    <property type="entry name" value="LGIC_TM_cation"/>
    <property type="match status" value="1"/>
</dbReference>
<dbReference type="InterPro" id="IPR018000">
    <property type="entry name" value="Neurotransmitter_ion_chnl_CS"/>
</dbReference>
<evidence type="ECO:0000256" key="3">
    <source>
        <dbReference type="ARBA" id="ARBA00022989"/>
    </source>
</evidence>
<feature type="domain" description="Neurotransmitter-gated ion-channel ligand-binding" evidence="6">
    <location>
        <begin position="56"/>
        <end position="237"/>
    </location>
</feature>
<gene>
    <name evidence="9" type="primary">LOC106061253</name>
</gene>
<dbReference type="Pfam" id="PF02932">
    <property type="entry name" value="Neur_chan_memb"/>
    <property type="match status" value="1"/>
</dbReference>
<keyword evidence="3 5" id="KW-1133">Transmembrane helix</keyword>